<name>A0A8J5SQ08_ZIZPA</name>
<protein>
    <submittedName>
        <fullName evidence="1">Uncharacterized protein</fullName>
    </submittedName>
</protein>
<organism evidence="1 2">
    <name type="scientific">Zizania palustris</name>
    <name type="common">Northern wild rice</name>
    <dbReference type="NCBI Taxonomy" id="103762"/>
    <lineage>
        <taxon>Eukaryota</taxon>
        <taxon>Viridiplantae</taxon>
        <taxon>Streptophyta</taxon>
        <taxon>Embryophyta</taxon>
        <taxon>Tracheophyta</taxon>
        <taxon>Spermatophyta</taxon>
        <taxon>Magnoliopsida</taxon>
        <taxon>Liliopsida</taxon>
        <taxon>Poales</taxon>
        <taxon>Poaceae</taxon>
        <taxon>BOP clade</taxon>
        <taxon>Oryzoideae</taxon>
        <taxon>Oryzeae</taxon>
        <taxon>Zizaniinae</taxon>
        <taxon>Zizania</taxon>
    </lineage>
</organism>
<dbReference type="EMBL" id="JAAALK010000285">
    <property type="protein sequence ID" value="KAG8064780.1"/>
    <property type="molecule type" value="Genomic_DNA"/>
</dbReference>
<proteinExistence type="predicted"/>
<keyword evidence="2" id="KW-1185">Reference proteome</keyword>
<dbReference type="GO" id="GO:0009658">
    <property type="term" value="P:chloroplast organization"/>
    <property type="evidence" value="ECO:0007669"/>
    <property type="project" value="InterPro"/>
</dbReference>
<reference evidence="1" key="2">
    <citation type="submission" date="2021-02" db="EMBL/GenBank/DDBJ databases">
        <authorList>
            <person name="Kimball J.A."/>
            <person name="Haas M.W."/>
            <person name="Macchietto M."/>
            <person name="Kono T."/>
            <person name="Duquette J."/>
            <person name="Shao M."/>
        </authorList>
    </citation>
    <scope>NUCLEOTIDE SEQUENCE</scope>
    <source>
        <tissue evidence="1">Fresh leaf tissue</tissue>
    </source>
</reference>
<dbReference type="InterPro" id="IPR044190">
    <property type="entry name" value="THA8-like"/>
</dbReference>
<dbReference type="GO" id="GO:0000373">
    <property type="term" value="P:Group II intron splicing"/>
    <property type="evidence" value="ECO:0007669"/>
    <property type="project" value="InterPro"/>
</dbReference>
<dbReference type="PANTHER" id="PTHR47594:SF4">
    <property type="entry name" value="OS04G0475500 PROTEIN"/>
    <property type="match status" value="1"/>
</dbReference>
<reference evidence="1" key="1">
    <citation type="journal article" date="2021" name="bioRxiv">
        <title>Whole Genome Assembly and Annotation of Northern Wild Rice, Zizania palustris L., Supports a Whole Genome Duplication in the Zizania Genus.</title>
        <authorList>
            <person name="Haas M."/>
            <person name="Kono T."/>
            <person name="Macchietto M."/>
            <person name="Millas R."/>
            <person name="McGilp L."/>
            <person name="Shao M."/>
            <person name="Duquette J."/>
            <person name="Hirsch C.N."/>
            <person name="Kimball J."/>
        </authorList>
    </citation>
    <scope>NUCLEOTIDE SEQUENCE</scope>
    <source>
        <tissue evidence="1">Fresh leaf tissue</tissue>
    </source>
</reference>
<dbReference type="AlphaFoldDB" id="A0A8J5SQ08"/>
<gene>
    <name evidence="1" type="ORF">GUJ93_ZPchr0004g38798</name>
</gene>
<sequence length="346" mass="37328">MAKATIHCPSLAYTEAMLASAAAFSPLRLAPTRAGARRSAAVITMRDRSKNRKPTQRGRYLSTEAIQAVQSLKRAALRGAPSAAAVPMEPTLRRLLKADMVAVFRELAAQGEALLALQDRGYCSREQYPRSSSSCRVVFPAVAHHFDDEDLIRGRNGTKRCRQWRRPWRSTTPLHAGKQQPTHQIAAVTRCAGQRRPTAVSRHAGVCGGPARVLAPPSPMARRQVPLAAVTIGSGSVKVPPPSSLVARRRLRALPPSALAVRRLVWVLPPSSLAARRWIRSQVTVSVGAGSSVPAFLAARQGTPLVHLLSAVCLAEVPAPGVLALLRRVRRNTGGRKFLASRRGPN</sequence>
<dbReference type="OrthoDB" id="662260at2759"/>
<dbReference type="PANTHER" id="PTHR47594">
    <property type="entry name" value="PPR CONTAINING PLANT-LIKE PROTEIN"/>
    <property type="match status" value="1"/>
</dbReference>
<accession>A0A8J5SQ08</accession>
<comment type="caution">
    <text evidence="1">The sequence shown here is derived from an EMBL/GenBank/DDBJ whole genome shotgun (WGS) entry which is preliminary data.</text>
</comment>
<evidence type="ECO:0000313" key="2">
    <source>
        <dbReference type="Proteomes" id="UP000729402"/>
    </source>
</evidence>
<evidence type="ECO:0000313" key="1">
    <source>
        <dbReference type="EMBL" id="KAG8064780.1"/>
    </source>
</evidence>
<dbReference type="Proteomes" id="UP000729402">
    <property type="component" value="Unassembled WGS sequence"/>
</dbReference>
<dbReference type="GO" id="GO:0003723">
    <property type="term" value="F:RNA binding"/>
    <property type="evidence" value="ECO:0007669"/>
    <property type="project" value="InterPro"/>
</dbReference>